<dbReference type="Proteomes" id="UP000625711">
    <property type="component" value="Unassembled WGS sequence"/>
</dbReference>
<evidence type="ECO:0000313" key="4">
    <source>
        <dbReference type="EMBL" id="KAF7268386.1"/>
    </source>
</evidence>
<reference evidence="4" key="1">
    <citation type="submission" date="2020-08" db="EMBL/GenBank/DDBJ databases">
        <title>Genome sequencing and assembly of the red palm weevil Rhynchophorus ferrugineus.</title>
        <authorList>
            <person name="Dias G.B."/>
            <person name="Bergman C.M."/>
            <person name="Manee M."/>
        </authorList>
    </citation>
    <scope>NUCLEOTIDE SEQUENCE</scope>
    <source>
        <strain evidence="4">AA-2017</strain>
        <tissue evidence="4">Whole larva</tissue>
    </source>
</reference>
<protein>
    <recommendedName>
        <fullName evidence="3">CBF1-interacting co-repressor CIR N-terminal domain-containing protein</fullName>
    </recommendedName>
</protein>
<dbReference type="InterPro" id="IPR019339">
    <property type="entry name" value="CIR_N_dom"/>
</dbReference>
<keyword evidence="5" id="KW-1185">Reference proteome</keyword>
<dbReference type="OrthoDB" id="2159131at2759"/>
<organism evidence="4 5">
    <name type="scientific">Rhynchophorus ferrugineus</name>
    <name type="common">Red palm weevil</name>
    <name type="synonym">Curculio ferrugineus</name>
    <dbReference type="NCBI Taxonomy" id="354439"/>
    <lineage>
        <taxon>Eukaryota</taxon>
        <taxon>Metazoa</taxon>
        <taxon>Ecdysozoa</taxon>
        <taxon>Arthropoda</taxon>
        <taxon>Hexapoda</taxon>
        <taxon>Insecta</taxon>
        <taxon>Pterygota</taxon>
        <taxon>Neoptera</taxon>
        <taxon>Endopterygota</taxon>
        <taxon>Coleoptera</taxon>
        <taxon>Polyphaga</taxon>
        <taxon>Cucujiformia</taxon>
        <taxon>Curculionidae</taxon>
        <taxon>Dryophthorinae</taxon>
        <taxon>Rhynchophorus</taxon>
    </lineage>
</organism>
<evidence type="ECO:0000259" key="3">
    <source>
        <dbReference type="SMART" id="SM01083"/>
    </source>
</evidence>
<keyword evidence="1" id="KW-0175">Coiled coil</keyword>
<dbReference type="Pfam" id="PF10197">
    <property type="entry name" value="Cir_N"/>
    <property type="match status" value="1"/>
</dbReference>
<accession>A0A834HXR5</accession>
<comment type="caution">
    <text evidence="4">The sequence shown here is derived from an EMBL/GenBank/DDBJ whole genome shotgun (WGS) entry which is preliminary data.</text>
</comment>
<sequence length="333" mass="39411">MNILPKKRWHVRTKENIARVRKDEAKAAEEERVRQERAKLAESEARRQFLLEKSRKKFATDTFIPLDSNESTSSYVSVNTEHVNFFKELEEGTANQNKTNKEHDEEIKKEKEKYEKQIGYLTYLGQDTNEALGKKSWYEVLPERLQNNKGEVNLKSKTREDPLNIIKKYTNISKSNHNEETVSKFKEYKSLLSNKSEYKSSKKKKRHQRESSEEPKRRKKEHASKKSKKSEKKHRSRSRTSSSASNDTPPRPEENHSDSDSEDEKLRKAEKHRKLEQLRAERLQREKEEKRKTEALLSKIRGDSTKERPSETKGPKRKYNSQFNPELAKQNYM</sequence>
<evidence type="ECO:0000256" key="1">
    <source>
        <dbReference type="SAM" id="Coils"/>
    </source>
</evidence>
<gene>
    <name evidence="4" type="ORF">GWI33_018483</name>
</gene>
<evidence type="ECO:0000313" key="5">
    <source>
        <dbReference type="Proteomes" id="UP000625711"/>
    </source>
</evidence>
<dbReference type="EMBL" id="JAACXV010014327">
    <property type="protein sequence ID" value="KAF7268386.1"/>
    <property type="molecule type" value="Genomic_DNA"/>
</dbReference>
<dbReference type="PANTHER" id="PTHR22093:SF0">
    <property type="entry name" value="LEUKOCYTE RECEPTOR CLUSTER MEMBER 1"/>
    <property type="match status" value="1"/>
</dbReference>
<feature type="domain" description="CBF1-interacting co-repressor CIR N-terminal" evidence="3">
    <location>
        <begin position="8"/>
        <end position="44"/>
    </location>
</feature>
<dbReference type="AlphaFoldDB" id="A0A834HXR5"/>
<feature type="compositionally biased region" description="Basic residues" evidence="2">
    <location>
        <begin position="217"/>
        <end position="238"/>
    </location>
</feature>
<proteinExistence type="predicted"/>
<dbReference type="InterPro" id="IPR039875">
    <property type="entry name" value="LENG1-like"/>
</dbReference>
<dbReference type="PANTHER" id="PTHR22093">
    <property type="entry name" value="LEUKOCYTE RECEPTOR CLUSTER LRC MEMBER 1"/>
    <property type="match status" value="1"/>
</dbReference>
<feature type="region of interest" description="Disordered" evidence="2">
    <location>
        <begin position="187"/>
        <end position="333"/>
    </location>
</feature>
<dbReference type="SMART" id="SM01083">
    <property type="entry name" value="Cir_N"/>
    <property type="match status" value="1"/>
</dbReference>
<feature type="compositionally biased region" description="Basic and acidic residues" evidence="2">
    <location>
        <begin position="250"/>
        <end position="314"/>
    </location>
</feature>
<name>A0A834HXR5_RHYFE</name>
<evidence type="ECO:0000256" key="2">
    <source>
        <dbReference type="SAM" id="MobiDB-lite"/>
    </source>
</evidence>
<feature type="coiled-coil region" evidence="1">
    <location>
        <begin position="26"/>
        <end position="53"/>
    </location>
</feature>